<dbReference type="Pfam" id="PF00498">
    <property type="entry name" value="FHA"/>
    <property type="match status" value="1"/>
</dbReference>
<dbReference type="InterPro" id="IPR000253">
    <property type="entry name" value="FHA_dom"/>
</dbReference>
<feature type="region of interest" description="Disordered" evidence="1">
    <location>
        <begin position="223"/>
        <end position="243"/>
    </location>
</feature>
<proteinExistence type="predicted"/>
<keyword evidence="4" id="KW-1185">Reference proteome</keyword>
<accession>A0A517XLZ8</accession>
<reference evidence="3 4" key="1">
    <citation type="submission" date="2019-02" db="EMBL/GenBank/DDBJ databases">
        <title>Deep-cultivation of Planctomycetes and their phenomic and genomic characterization uncovers novel biology.</title>
        <authorList>
            <person name="Wiegand S."/>
            <person name="Jogler M."/>
            <person name="Boedeker C."/>
            <person name="Pinto D."/>
            <person name="Vollmers J."/>
            <person name="Rivas-Marin E."/>
            <person name="Kohn T."/>
            <person name="Peeters S.H."/>
            <person name="Heuer A."/>
            <person name="Rast P."/>
            <person name="Oberbeckmann S."/>
            <person name="Bunk B."/>
            <person name="Jeske O."/>
            <person name="Meyerdierks A."/>
            <person name="Storesund J.E."/>
            <person name="Kallscheuer N."/>
            <person name="Luecker S."/>
            <person name="Lage O.M."/>
            <person name="Pohl T."/>
            <person name="Merkel B.J."/>
            <person name="Hornburger P."/>
            <person name="Mueller R.-W."/>
            <person name="Bruemmer F."/>
            <person name="Labrenz M."/>
            <person name="Spormann A.M."/>
            <person name="Op den Camp H."/>
            <person name="Overmann J."/>
            <person name="Amann R."/>
            <person name="Jetten M.S.M."/>
            <person name="Mascher T."/>
            <person name="Medema M.H."/>
            <person name="Devos D.P."/>
            <person name="Kaster A.-K."/>
            <person name="Ovreas L."/>
            <person name="Rohde M."/>
            <person name="Galperin M.Y."/>
            <person name="Jogler C."/>
        </authorList>
    </citation>
    <scope>NUCLEOTIDE SEQUENCE [LARGE SCALE GENOMIC DNA]</scope>
    <source>
        <strain evidence="3 4">ETA_A1</strain>
    </source>
</reference>
<organism evidence="3 4">
    <name type="scientific">Urbifossiella limnaea</name>
    <dbReference type="NCBI Taxonomy" id="2528023"/>
    <lineage>
        <taxon>Bacteria</taxon>
        <taxon>Pseudomonadati</taxon>
        <taxon>Planctomycetota</taxon>
        <taxon>Planctomycetia</taxon>
        <taxon>Gemmatales</taxon>
        <taxon>Gemmataceae</taxon>
        <taxon>Urbifossiella</taxon>
    </lineage>
</organism>
<dbReference type="Gene3D" id="2.60.200.20">
    <property type="match status" value="1"/>
</dbReference>
<protein>
    <submittedName>
        <fullName evidence="3">FHA domain protein</fullName>
    </submittedName>
</protein>
<dbReference type="KEGG" id="uli:ETAA1_04290"/>
<evidence type="ECO:0000256" key="1">
    <source>
        <dbReference type="SAM" id="MobiDB-lite"/>
    </source>
</evidence>
<dbReference type="InterPro" id="IPR008984">
    <property type="entry name" value="SMAD_FHA_dom_sf"/>
</dbReference>
<dbReference type="OrthoDB" id="5242544at2"/>
<name>A0A517XLZ8_9BACT</name>
<dbReference type="RefSeq" id="WP_145233899.1">
    <property type="nucleotide sequence ID" value="NZ_CP036273.1"/>
</dbReference>
<dbReference type="SUPFAM" id="SSF49879">
    <property type="entry name" value="SMAD/FHA domain"/>
    <property type="match status" value="1"/>
</dbReference>
<sequence length="243" mass="26480">MTAPESFPRIVIVKTPMGTVGDVIPLRPGVTGIGRDPEPRPGEAGLILLPHYAVSRRHARLTRTADGVVIFEDCNPRGGLTLNGRNAIGRGPVALNDGDRLKVCDFLLEFRTGPTAPPAAGLSDTRQYIVEVATTEGPISERYDTYEEAAARIEALPAAIVRGMPFLFHELPDGSQRLVRNDLKPLQWHRLEHEQDVPLGDEVIPLGDENDIPEAVGYVGPRIKPISRPVEDDDGEEPLPLAE</sequence>
<feature type="domain" description="FHA" evidence="2">
    <location>
        <begin position="31"/>
        <end position="87"/>
    </location>
</feature>
<dbReference type="AlphaFoldDB" id="A0A517XLZ8"/>
<dbReference type="Proteomes" id="UP000319576">
    <property type="component" value="Chromosome"/>
</dbReference>
<dbReference type="PROSITE" id="PS50006">
    <property type="entry name" value="FHA_DOMAIN"/>
    <property type="match status" value="1"/>
</dbReference>
<dbReference type="EMBL" id="CP036273">
    <property type="protein sequence ID" value="QDU18537.1"/>
    <property type="molecule type" value="Genomic_DNA"/>
</dbReference>
<evidence type="ECO:0000259" key="2">
    <source>
        <dbReference type="PROSITE" id="PS50006"/>
    </source>
</evidence>
<evidence type="ECO:0000313" key="4">
    <source>
        <dbReference type="Proteomes" id="UP000319576"/>
    </source>
</evidence>
<gene>
    <name evidence="3" type="ORF">ETAA1_04290</name>
</gene>
<evidence type="ECO:0000313" key="3">
    <source>
        <dbReference type="EMBL" id="QDU18537.1"/>
    </source>
</evidence>
<dbReference type="CDD" id="cd00060">
    <property type="entry name" value="FHA"/>
    <property type="match status" value="1"/>
</dbReference>